<organism evidence="2 3">
    <name type="scientific">Dinothrombium tinctorium</name>
    <dbReference type="NCBI Taxonomy" id="1965070"/>
    <lineage>
        <taxon>Eukaryota</taxon>
        <taxon>Metazoa</taxon>
        <taxon>Ecdysozoa</taxon>
        <taxon>Arthropoda</taxon>
        <taxon>Chelicerata</taxon>
        <taxon>Arachnida</taxon>
        <taxon>Acari</taxon>
        <taxon>Acariformes</taxon>
        <taxon>Trombidiformes</taxon>
        <taxon>Prostigmata</taxon>
        <taxon>Anystina</taxon>
        <taxon>Parasitengona</taxon>
        <taxon>Trombidioidea</taxon>
        <taxon>Trombidiidae</taxon>
        <taxon>Dinothrombium</taxon>
    </lineage>
</organism>
<dbReference type="Gene3D" id="2.60.40.10">
    <property type="entry name" value="Immunoglobulins"/>
    <property type="match status" value="2"/>
</dbReference>
<dbReference type="AlphaFoldDB" id="A0A3S3S543"/>
<dbReference type="Proteomes" id="UP000285301">
    <property type="component" value="Unassembled WGS sequence"/>
</dbReference>
<gene>
    <name evidence="2" type="ORF">B4U79_00046</name>
</gene>
<keyword evidence="3" id="KW-1185">Reference proteome</keyword>
<feature type="domain" description="Ig-like" evidence="1">
    <location>
        <begin position="74"/>
        <end position="174"/>
    </location>
</feature>
<evidence type="ECO:0000259" key="1">
    <source>
        <dbReference type="PROSITE" id="PS50835"/>
    </source>
</evidence>
<feature type="domain" description="Ig-like" evidence="1">
    <location>
        <begin position="1"/>
        <end position="64"/>
    </location>
</feature>
<dbReference type="GO" id="GO:0050808">
    <property type="term" value="P:synapse organization"/>
    <property type="evidence" value="ECO:0007669"/>
    <property type="project" value="TreeGrafter"/>
</dbReference>
<dbReference type="InterPro" id="IPR013151">
    <property type="entry name" value="Immunoglobulin_dom"/>
</dbReference>
<feature type="non-terminal residue" evidence="2">
    <location>
        <position position="1"/>
    </location>
</feature>
<evidence type="ECO:0000313" key="2">
    <source>
        <dbReference type="EMBL" id="RWS10490.1"/>
    </source>
</evidence>
<reference evidence="2 3" key="1">
    <citation type="journal article" date="2018" name="Gigascience">
        <title>Genomes of trombidid mites reveal novel predicted allergens and laterally-transferred genes associated with secondary metabolism.</title>
        <authorList>
            <person name="Dong X."/>
            <person name="Chaisiri K."/>
            <person name="Xia D."/>
            <person name="Armstrong S.D."/>
            <person name="Fang Y."/>
            <person name="Donnelly M.J."/>
            <person name="Kadowaki T."/>
            <person name="McGarry J.W."/>
            <person name="Darby A.C."/>
            <person name="Makepeace B.L."/>
        </authorList>
    </citation>
    <scope>NUCLEOTIDE SEQUENCE [LARGE SCALE GENOMIC DNA]</scope>
    <source>
        <strain evidence="2">UoL-WK</strain>
    </source>
</reference>
<evidence type="ECO:0000313" key="3">
    <source>
        <dbReference type="Proteomes" id="UP000285301"/>
    </source>
</evidence>
<dbReference type="EMBL" id="NCKU01002075">
    <property type="protein sequence ID" value="RWS10490.1"/>
    <property type="molecule type" value="Genomic_DNA"/>
</dbReference>
<dbReference type="InterPro" id="IPR007110">
    <property type="entry name" value="Ig-like_dom"/>
</dbReference>
<dbReference type="GO" id="GO:0032589">
    <property type="term" value="C:neuron projection membrane"/>
    <property type="evidence" value="ECO:0007669"/>
    <property type="project" value="TreeGrafter"/>
</dbReference>
<dbReference type="STRING" id="1965070.A0A3S3S543"/>
<dbReference type="SUPFAM" id="SSF48726">
    <property type="entry name" value="Immunoglobulin"/>
    <property type="match status" value="2"/>
</dbReference>
<dbReference type="PANTHER" id="PTHR23279:SF36">
    <property type="entry name" value="DEFECTIVE PROBOSCIS EXTENSION RESPONSE 9, ISOFORM A"/>
    <property type="match status" value="1"/>
</dbReference>
<dbReference type="InterPro" id="IPR037448">
    <property type="entry name" value="Zig-8"/>
</dbReference>
<dbReference type="PANTHER" id="PTHR23279">
    <property type="entry name" value="DEFECTIVE PROBOSCIS EXTENSION RESPONSE DPR -RELATED"/>
    <property type="match status" value="1"/>
</dbReference>
<dbReference type="PROSITE" id="PS50835">
    <property type="entry name" value="IG_LIKE"/>
    <property type="match status" value="2"/>
</dbReference>
<protein>
    <recommendedName>
        <fullName evidence="1">Ig-like domain-containing protein</fullName>
    </recommendedName>
</protein>
<sequence>VSWVRQKDLHILTSGDYVYTSDSRFRSIHLAQSTDWTLEILDTQINDTGVYECQISTETKLSTSVFLEIIDVKPVIAEGSDLYLQKGASINLTCLINFVEDRGAAKGASVFWNHNGNLINYDTEKRGVKVKTEVVDKETISRLIINGARSNDSGNYSCSLNSASSVTPAVIKVHVLNGGENPAAMQHGKGHENSVSGINNKANNNSVYVSTRDKLCHGLLRITIFLSCYKLFAYTRR</sequence>
<accession>A0A3S3S543</accession>
<proteinExistence type="predicted"/>
<dbReference type="InterPro" id="IPR036179">
    <property type="entry name" value="Ig-like_dom_sf"/>
</dbReference>
<dbReference type="SMART" id="SM00409">
    <property type="entry name" value="IG"/>
    <property type="match status" value="2"/>
</dbReference>
<dbReference type="InterPro" id="IPR013783">
    <property type="entry name" value="Ig-like_fold"/>
</dbReference>
<dbReference type="Pfam" id="PF00047">
    <property type="entry name" value="ig"/>
    <property type="match status" value="1"/>
</dbReference>
<dbReference type="InterPro" id="IPR003599">
    <property type="entry name" value="Ig_sub"/>
</dbReference>
<dbReference type="OrthoDB" id="5969816at2759"/>
<name>A0A3S3S543_9ACAR</name>
<comment type="caution">
    <text evidence="2">The sequence shown here is derived from an EMBL/GenBank/DDBJ whole genome shotgun (WGS) entry which is preliminary data.</text>
</comment>